<protein>
    <submittedName>
        <fullName evidence="3">ABC transporter substrate-binding protein</fullName>
    </submittedName>
</protein>
<sequence>MGRWVRRASAGLAVATLVAACGGGGQTTTDDGAAPAGGEDGDAAAPAEDVEGMQEAEALVGEYPREETLFTSGTQWGPPSSWNPIPESGEATGVRGALYEPLFIFDPHTVELEPWLAESGEWTSEDVYELTLRDGLTWQDGESLTVDDVLFTVGMGQETETVGTANLWNWLESAEATGEQTIEFTFSDPRYQEWDNFLYGTMIVPEHIVGEWAPEEYVANANEDPIGSGAFRYSSHGADRMVWERNDDWWGIEALGLEMPMRYIVDIVNPSNEVALGLLLQNGLDLSNNFLPGITQLVERGQVETYFDEPPYMLSANTAMLVANTTQEPTDDAEFRRALAFSIDVDRIVNGAYGNIVQAAHPSGLLPVFSDYYDEQVAQEHGHSYDPEQAQQILADAGYEDSDGDGFVETPGGDAIELSLIVPAGWTDWMEAARVIAESAQASGINVVAEFPDAGALDDARTTGDFDLVINNWTTLSNTPWSYYNYLFYQPITEQMFSGNFGRYENDEAWDLVQELSRTETGTPEFQETLSQLQELSLTEMPMIPLWYNGLWAQYNPVQWTNWPTDGGDNDIYPSTWGGFWEFGTVEMLAQLEPAN</sequence>
<dbReference type="Gene3D" id="3.90.76.10">
    <property type="entry name" value="Dipeptide-binding Protein, Domain 1"/>
    <property type="match status" value="1"/>
</dbReference>
<keyword evidence="4" id="KW-1185">Reference proteome</keyword>
<gene>
    <name evidence="3" type="ORF">GCM10011354_26610</name>
</gene>
<keyword evidence="1" id="KW-0732">Signal</keyword>
<accession>A0A8J3A9U8</accession>
<dbReference type="SUPFAM" id="SSF53850">
    <property type="entry name" value="Periplasmic binding protein-like II"/>
    <property type="match status" value="1"/>
</dbReference>
<dbReference type="Pfam" id="PF00496">
    <property type="entry name" value="SBP_bac_5"/>
    <property type="match status" value="1"/>
</dbReference>
<dbReference type="PROSITE" id="PS51257">
    <property type="entry name" value="PROKAR_LIPOPROTEIN"/>
    <property type="match status" value="1"/>
</dbReference>
<reference evidence="3" key="1">
    <citation type="journal article" date="2014" name="Int. J. Syst. Evol. Microbiol.">
        <title>Complete genome sequence of Corynebacterium casei LMG S-19264T (=DSM 44701T), isolated from a smear-ripened cheese.</title>
        <authorList>
            <consortium name="US DOE Joint Genome Institute (JGI-PGF)"/>
            <person name="Walter F."/>
            <person name="Albersmeier A."/>
            <person name="Kalinowski J."/>
            <person name="Ruckert C."/>
        </authorList>
    </citation>
    <scope>NUCLEOTIDE SEQUENCE</scope>
    <source>
        <strain evidence="3">CGMCC 1.14988</strain>
    </source>
</reference>
<feature type="signal peptide" evidence="1">
    <location>
        <begin position="1"/>
        <end position="20"/>
    </location>
</feature>
<dbReference type="OrthoDB" id="9764591at2"/>
<dbReference type="Gene3D" id="3.10.105.10">
    <property type="entry name" value="Dipeptide-binding Protein, Domain 3"/>
    <property type="match status" value="1"/>
</dbReference>
<dbReference type="InterPro" id="IPR039424">
    <property type="entry name" value="SBP_5"/>
</dbReference>
<dbReference type="PANTHER" id="PTHR30290">
    <property type="entry name" value="PERIPLASMIC BINDING COMPONENT OF ABC TRANSPORTER"/>
    <property type="match status" value="1"/>
</dbReference>
<comment type="caution">
    <text evidence="3">The sequence shown here is derived from an EMBL/GenBank/DDBJ whole genome shotgun (WGS) entry which is preliminary data.</text>
</comment>
<evidence type="ECO:0000259" key="2">
    <source>
        <dbReference type="Pfam" id="PF00496"/>
    </source>
</evidence>
<dbReference type="AlphaFoldDB" id="A0A8J3A9U8"/>
<evidence type="ECO:0000313" key="3">
    <source>
        <dbReference type="EMBL" id="GGI07944.1"/>
    </source>
</evidence>
<dbReference type="EMBL" id="BMHA01000010">
    <property type="protein sequence ID" value="GGI07944.1"/>
    <property type="molecule type" value="Genomic_DNA"/>
</dbReference>
<feature type="chain" id="PRO_5035228887" evidence="1">
    <location>
        <begin position="21"/>
        <end position="596"/>
    </location>
</feature>
<feature type="domain" description="Solute-binding protein family 5" evidence="2">
    <location>
        <begin position="111"/>
        <end position="490"/>
    </location>
</feature>
<dbReference type="InterPro" id="IPR000914">
    <property type="entry name" value="SBP_5_dom"/>
</dbReference>
<dbReference type="GO" id="GO:1904680">
    <property type="term" value="F:peptide transmembrane transporter activity"/>
    <property type="evidence" value="ECO:0007669"/>
    <property type="project" value="TreeGrafter"/>
</dbReference>
<dbReference type="GO" id="GO:0015833">
    <property type="term" value="P:peptide transport"/>
    <property type="evidence" value="ECO:0007669"/>
    <property type="project" value="TreeGrafter"/>
</dbReference>
<dbReference type="Gene3D" id="3.40.190.10">
    <property type="entry name" value="Periplasmic binding protein-like II"/>
    <property type="match status" value="1"/>
</dbReference>
<dbReference type="CDD" id="cd08509">
    <property type="entry name" value="PBP2_TmCBP_oligosaccharides_like"/>
    <property type="match status" value="1"/>
</dbReference>
<proteinExistence type="predicted"/>
<evidence type="ECO:0000256" key="1">
    <source>
        <dbReference type="SAM" id="SignalP"/>
    </source>
</evidence>
<reference evidence="3" key="2">
    <citation type="submission" date="2020-09" db="EMBL/GenBank/DDBJ databases">
        <authorList>
            <person name="Sun Q."/>
            <person name="Zhou Y."/>
        </authorList>
    </citation>
    <scope>NUCLEOTIDE SEQUENCE</scope>
    <source>
        <strain evidence="3">CGMCC 1.14988</strain>
    </source>
</reference>
<evidence type="ECO:0000313" key="4">
    <source>
        <dbReference type="Proteomes" id="UP000650511"/>
    </source>
</evidence>
<dbReference type="Proteomes" id="UP000650511">
    <property type="component" value="Unassembled WGS sequence"/>
</dbReference>
<dbReference type="PANTHER" id="PTHR30290:SF82">
    <property type="entry name" value="ABC-TYPE DIPEPTIDE_OLIGOPEPTIDE TRANSPORT SYSTEM, PERIPLASMIC COMPONENT"/>
    <property type="match status" value="1"/>
</dbReference>
<name>A0A8J3A9U8_9ACTN</name>
<dbReference type="RefSeq" id="WP_130648940.1">
    <property type="nucleotide sequence ID" value="NZ_BMHA01000010.1"/>
</dbReference>
<organism evidence="3 4">
    <name type="scientific">Egicoccus halophilus</name>
    <dbReference type="NCBI Taxonomy" id="1670830"/>
    <lineage>
        <taxon>Bacteria</taxon>
        <taxon>Bacillati</taxon>
        <taxon>Actinomycetota</taxon>
        <taxon>Nitriliruptoria</taxon>
        <taxon>Egicoccales</taxon>
        <taxon>Egicoccaceae</taxon>
        <taxon>Egicoccus</taxon>
    </lineage>
</organism>